<dbReference type="GO" id="GO:0004842">
    <property type="term" value="F:ubiquitin-protein transferase activity"/>
    <property type="evidence" value="ECO:0007669"/>
    <property type="project" value="InterPro"/>
</dbReference>
<reference evidence="8" key="1">
    <citation type="submission" date="2025-08" db="UniProtKB">
        <authorList>
            <consortium name="RefSeq"/>
        </authorList>
    </citation>
    <scope>IDENTIFICATION</scope>
    <source>
        <tissue evidence="8">Spleen</tissue>
    </source>
</reference>
<dbReference type="KEGG" id="pcw:110222074"/>
<organism evidence="7 8">
    <name type="scientific">Phascolarctos cinereus</name>
    <name type="common">Koala</name>
    <dbReference type="NCBI Taxonomy" id="38626"/>
    <lineage>
        <taxon>Eukaryota</taxon>
        <taxon>Metazoa</taxon>
        <taxon>Chordata</taxon>
        <taxon>Craniata</taxon>
        <taxon>Vertebrata</taxon>
        <taxon>Euteleostomi</taxon>
        <taxon>Mammalia</taxon>
        <taxon>Metatheria</taxon>
        <taxon>Diprotodontia</taxon>
        <taxon>Phascolarctidae</taxon>
        <taxon>Phascolarctos</taxon>
    </lineage>
</organism>
<dbReference type="PROSITE" id="PS00518">
    <property type="entry name" value="ZF_RING_1"/>
    <property type="match status" value="1"/>
</dbReference>
<dbReference type="InterPro" id="IPR013083">
    <property type="entry name" value="Znf_RING/FYVE/PHD"/>
</dbReference>
<dbReference type="InterPro" id="IPR001293">
    <property type="entry name" value="Znf_TRAF"/>
</dbReference>
<dbReference type="SUPFAM" id="SSF49599">
    <property type="entry name" value="TRAF domain-like"/>
    <property type="match status" value="1"/>
</dbReference>
<feature type="zinc finger region" description="TRAF-type" evidence="4">
    <location>
        <begin position="102"/>
        <end position="146"/>
    </location>
</feature>
<dbReference type="PROSITE" id="PS50089">
    <property type="entry name" value="ZF_RING_2"/>
    <property type="match status" value="1"/>
</dbReference>
<evidence type="ECO:0000256" key="3">
    <source>
        <dbReference type="ARBA" id="ARBA00022833"/>
    </source>
</evidence>
<keyword evidence="3 4" id="KW-0862">Zinc</keyword>
<dbReference type="PROSITE" id="PS50145">
    <property type="entry name" value="ZF_TRAF"/>
    <property type="match status" value="1"/>
</dbReference>
<dbReference type="SMART" id="SM00504">
    <property type="entry name" value="Ubox"/>
    <property type="match status" value="1"/>
</dbReference>
<dbReference type="InParanoid" id="A0A6P5M239"/>
<keyword evidence="7" id="KW-1185">Reference proteome</keyword>
<dbReference type="PANTHER" id="PTHR10131">
    <property type="entry name" value="TNF RECEPTOR ASSOCIATED FACTOR"/>
    <property type="match status" value="1"/>
</dbReference>
<dbReference type="GeneID" id="110222074"/>
<dbReference type="GO" id="GO:0008270">
    <property type="term" value="F:zinc ion binding"/>
    <property type="evidence" value="ECO:0007669"/>
    <property type="project" value="UniProtKB-KW"/>
</dbReference>
<evidence type="ECO:0000259" key="6">
    <source>
        <dbReference type="PROSITE" id="PS50145"/>
    </source>
</evidence>
<dbReference type="SUPFAM" id="SSF57850">
    <property type="entry name" value="RING/U-box"/>
    <property type="match status" value="1"/>
</dbReference>
<dbReference type="Pfam" id="PF02176">
    <property type="entry name" value="zf-TRAF"/>
    <property type="match status" value="1"/>
</dbReference>
<dbReference type="InterPro" id="IPR017907">
    <property type="entry name" value="Znf_RING_CS"/>
</dbReference>
<dbReference type="Pfam" id="PF13923">
    <property type="entry name" value="zf-C3HC4_2"/>
    <property type="match status" value="1"/>
</dbReference>
<dbReference type="RefSeq" id="XP_020862574.1">
    <property type="nucleotide sequence ID" value="XM_021006915.1"/>
</dbReference>
<dbReference type="AlphaFoldDB" id="A0A6P5M239"/>
<keyword evidence="1 4" id="KW-0479">Metal-binding</keyword>
<feature type="domain" description="TRAF-type" evidence="6">
    <location>
        <begin position="102"/>
        <end position="146"/>
    </location>
</feature>
<dbReference type="Gene3D" id="3.30.40.10">
    <property type="entry name" value="Zinc/RING finger domain, C3HC4 (zinc finger)"/>
    <property type="match status" value="2"/>
</dbReference>
<sequence length="229" mass="26076">MSGGYDLNLFASPPDCALLCSVCHGVLKRPVKLPCGHIFCKKCILTWLARQKTCPCCRKEVKRKLMVQVHKLRKTIGRLQVKCKNSQAGCCVTCPLSQRRIHLDSCPFELTPCPNAGCMARVQRAALAEHGRSCGHRRQQRCPLGCGATLTAVERENHNCYQELREAWGRRRAQGRALVSRLRHRMRRIHRATSLIRRQLTRLETFLEEEEEESMDVSNINTEAPRAAM</sequence>
<dbReference type="InterPro" id="IPR001841">
    <property type="entry name" value="Znf_RING"/>
</dbReference>
<dbReference type="FunCoup" id="A0A6P5M239">
    <property type="interactions" value="5"/>
</dbReference>
<evidence type="ECO:0000256" key="4">
    <source>
        <dbReference type="PROSITE-ProRule" id="PRU00207"/>
    </source>
</evidence>
<evidence type="ECO:0000313" key="8">
    <source>
        <dbReference type="RefSeq" id="XP_020862574.1"/>
    </source>
</evidence>
<name>A0A6P5M239_PHACI</name>
<evidence type="ECO:0000256" key="2">
    <source>
        <dbReference type="ARBA" id="ARBA00022771"/>
    </source>
</evidence>
<accession>A0A6P5M239</accession>
<evidence type="ECO:0000259" key="5">
    <source>
        <dbReference type="PROSITE" id="PS50089"/>
    </source>
</evidence>
<keyword evidence="2 4" id="KW-0863">Zinc-finger</keyword>
<dbReference type="InterPro" id="IPR003613">
    <property type="entry name" value="Ubox_domain"/>
</dbReference>
<dbReference type="PANTHER" id="PTHR10131:SF94">
    <property type="entry name" value="TNF RECEPTOR-ASSOCIATED FACTOR 4"/>
    <property type="match status" value="1"/>
</dbReference>
<gene>
    <name evidence="8" type="primary">RNF151</name>
</gene>
<protein>
    <submittedName>
        <fullName evidence="8">RING finger protein 151</fullName>
    </submittedName>
</protein>
<dbReference type="Proteomes" id="UP000515140">
    <property type="component" value="Unplaced"/>
</dbReference>
<dbReference type="SMART" id="SM00184">
    <property type="entry name" value="RING"/>
    <property type="match status" value="1"/>
</dbReference>
<dbReference type="OMA" id="RSACHHI"/>
<feature type="domain" description="RING-type" evidence="5">
    <location>
        <begin position="20"/>
        <end position="58"/>
    </location>
</feature>
<dbReference type="CTD" id="146310"/>
<proteinExistence type="predicted"/>
<evidence type="ECO:0000256" key="1">
    <source>
        <dbReference type="ARBA" id="ARBA00022723"/>
    </source>
</evidence>
<evidence type="ECO:0000313" key="7">
    <source>
        <dbReference type="Proteomes" id="UP000515140"/>
    </source>
</evidence>
<dbReference type="GO" id="GO:0016567">
    <property type="term" value="P:protein ubiquitination"/>
    <property type="evidence" value="ECO:0007669"/>
    <property type="project" value="InterPro"/>
</dbReference>